<dbReference type="KEGG" id="stur:STURON_00409"/>
<evidence type="ECO:0000256" key="1">
    <source>
        <dbReference type="ARBA" id="ARBA00004651"/>
    </source>
</evidence>
<evidence type="ECO:0000256" key="6">
    <source>
        <dbReference type="SAM" id="Coils"/>
    </source>
</evidence>
<feature type="transmembrane region" description="Helical" evidence="7">
    <location>
        <begin position="1601"/>
        <end position="1624"/>
    </location>
</feature>
<feature type="transmembrane region" description="Helical" evidence="7">
    <location>
        <begin position="1506"/>
        <end position="1534"/>
    </location>
</feature>
<evidence type="ECO:0000313" key="10">
    <source>
        <dbReference type="Proteomes" id="UP000067243"/>
    </source>
</evidence>
<dbReference type="InterPro" id="IPR003838">
    <property type="entry name" value="ABC3_permease_C"/>
</dbReference>
<sequence>MDIKNNNSNPDKEIKFSAEENKLAIERARQKSKELKKQLKQKNENINLDNYDNKIAIEKAKLEALRIKENLKKQKKLQKLKKNNKKVEITINKPLNVVQPDSYEELSVYSKKQKLKVIKPKVKKRKLNGLIIRSGIKQMSKNYSSVIFIWILVLIASSLCFILSLFYDRVDNNFNILSNQSNLRDFVVDIDQNDRITFNEKELVGGEKILDYSNNDLYQQYLINTLSRKGKYYDNESDEIIGNNYFNWSRTEARMFDGLKLNDVDLTTRVIAKTGIINNIDNEGEELEDQLETNEVDKLVVYESANDNVKNPFSENKTEAAKQVVLQYNFAKKHNIKLNEIVRLNPDKYGNQLIVKNDVKDLSFGYEVNDINNEETGINKSKYSDQNWFQVVGYGTSIDFFYSYKSRDNPIPNINTEVNAYVAPEVLGLNASKISKTFSLYSYDPSSSKLNTVSDSDREVYFSAKFIDNNNYNENLLNSMNSEYIRYGNLSQKNKKLIYSVNDSTYKNFSRLSIYNNAFFVIKFVSYFFSFLIVFITIFVISQFIKKELKDSEKKIGTFKALGCSNSMLSNFFWILPTVTVLSAVLVSYCLVVFTQNYILDVFKNYINLNFGNMSGLFYYAAGILLCFVLLFYFICKTSTKSFIKRDASSLLYGVTQKRHSKYIFVYKSFYIYSKFNAKLHAALFASSFKKVMTTCSIIFISTLLLSFSSIIPFVINSNKQKAFEGLNYNSVVEYNQPLANNPYSFLKTYNPNKNNDYDYDVKNKVVYDYSEAIDKKTNFYTALPTKLNEYGNIDYDSNQIIDDLLNNDISRNYFSLNLPILDDEGNLNDIKLSKELSKLAYSNYKNYSLKYLKILNKLNVSNINDRTSTEYKTVESILNQWIDYYNLLNQIDKSISSYIGNGTNKELSKSIKSIFKELQLFYIKYDTNVRLSKTNNYIKDDYVLDENKVKNINYNNLIFTSDKNYYENIENTPNPFSYIVYNNKMANNVSKSYEGFLNSYKNNKIYYKDVDIRNIVLDNQSDSDLKILNSYLLMWFWVNFSNQIGETIFQSFYSHESDAIKENIKNALLNDKDYNFSYNLIPFDSTLEEKGTLLNGSFTLNNNLNNLKIYGIDEDTQSIDLKNDDGESMQPDLFRNVNSSLGDYYPIIVNNSLAEKFNLSVGSYLYGIKIQSNKLVSYDTLPSGNGKQGSPIDLNKQVNFGISKNHKTSDNQFYTEYKKNYYSKEEYNIGWATENNKIKVASICTGISSSQNAKNCNDENKVNIAVNNLSDINSPSDIQNKVWNSDIVSEKNDLDKNFIVVGVQKSYGDPKAWISNKNANKVLGYDNVKKYFFNNFFIQEWYKRDYLTKYYNEEIFKGFTKEQWSDFITYFNQIITAWLGDTPKYNTRNDNPYDDFTEMFLNLSENYDDVYGYKKFSSIINTIFENEYPIFNYKYKITSTADDSNFSTSKTQEYGDYTTIGLYGQRVDDEQTESFIYKDGYIKNNISSIDNIINQKDFLNKLTDIIYVVTIMIIIIVFIMSFIIIFISSVYIINENSSFIATMKTLGYTNKYIIGQIFMIYLLPIFITVTIGFTSCWFILKYLFNTLSINSSLVIPYLFSFYSPIIVFGIIFFVYLFSIYVSYKPITKISPTKVLGDQ</sequence>
<reference evidence="9 10" key="1">
    <citation type="journal article" date="2015" name="Genome Announc.">
        <title>Complete Genome Sequence of Spiroplasma turonicum Strain Tab4cT, a Parasite of a Horse Fly, Haematopota sp. (Diptera: Tabanidae).</title>
        <authorList>
            <person name="Davis R.E."/>
            <person name="Shao J."/>
            <person name="Zhao Y."/>
            <person name="Gasparich G.E."/>
            <person name="Gaynor B.J."/>
            <person name="Donofrio N."/>
        </authorList>
    </citation>
    <scope>NUCLEOTIDE SEQUENCE [LARGE SCALE GENOMIC DNA]</scope>
    <source>
        <strain evidence="9 10">Tab4c</strain>
    </source>
</reference>
<organism evidence="9 10">
    <name type="scientific">Spiroplasma turonicum</name>
    <dbReference type="NCBI Taxonomy" id="216946"/>
    <lineage>
        <taxon>Bacteria</taxon>
        <taxon>Bacillati</taxon>
        <taxon>Mycoplasmatota</taxon>
        <taxon>Mollicutes</taxon>
        <taxon>Entomoplasmatales</taxon>
        <taxon>Spiroplasmataceae</taxon>
        <taxon>Spiroplasma</taxon>
    </lineage>
</organism>
<feature type="domain" description="ABC3 transporter permease C-terminal" evidence="8">
    <location>
        <begin position="1512"/>
        <end position="1632"/>
    </location>
</feature>
<dbReference type="PANTHER" id="PTHR30287">
    <property type="entry name" value="MEMBRANE COMPONENT OF PREDICTED ABC SUPERFAMILY METABOLITE UPTAKE TRANSPORTER"/>
    <property type="match status" value="1"/>
</dbReference>
<dbReference type="RefSeq" id="WP_075048249.1">
    <property type="nucleotide sequence ID" value="NZ_CP012328.1"/>
</dbReference>
<dbReference type="EMBL" id="CP012328">
    <property type="protein sequence ID" value="AKU79655.1"/>
    <property type="molecule type" value="Genomic_DNA"/>
</dbReference>
<dbReference type="STRING" id="216946.STURO_v1c04070"/>
<keyword evidence="4 7" id="KW-1133">Transmembrane helix</keyword>
<feature type="transmembrane region" description="Helical" evidence="7">
    <location>
        <begin position="572"/>
        <end position="597"/>
    </location>
</feature>
<gene>
    <name evidence="9" type="ORF">STURON_00409</name>
</gene>
<dbReference type="OrthoDB" id="393409at2"/>
<evidence type="ECO:0000256" key="2">
    <source>
        <dbReference type="ARBA" id="ARBA00022475"/>
    </source>
</evidence>
<dbReference type="PATRIC" id="fig|216946.3.peg.408"/>
<protein>
    <submittedName>
        <fullName evidence="9">ABC transporter permease</fullName>
    </submittedName>
</protein>
<evidence type="ECO:0000313" key="9">
    <source>
        <dbReference type="EMBL" id="AKU79655.1"/>
    </source>
</evidence>
<evidence type="ECO:0000256" key="3">
    <source>
        <dbReference type="ARBA" id="ARBA00022692"/>
    </source>
</evidence>
<feature type="transmembrane region" description="Helical" evidence="7">
    <location>
        <begin position="524"/>
        <end position="545"/>
    </location>
</feature>
<dbReference type="GO" id="GO:0005886">
    <property type="term" value="C:plasma membrane"/>
    <property type="evidence" value="ECO:0007669"/>
    <property type="project" value="UniProtKB-SubCell"/>
</dbReference>
<accession>A0A0K1P5W8</accession>
<proteinExistence type="predicted"/>
<feature type="domain" description="ABC3 transporter permease C-terminal" evidence="8">
    <location>
        <begin position="528"/>
        <end position="637"/>
    </location>
</feature>
<dbReference type="Proteomes" id="UP000067243">
    <property type="component" value="Chromosome"/>
</dbReference>
<keyword evidence="5 7" id="KW-0472">Membrane</keyword>
<feature type="coiled-coil region" evidence="6">
    <location>
        <begin position="18"/>
        <end position="90"/>
    </location>
</feature>
<evidence type="ECO:0000256" key="5">
    <source>
        <dbReference type="ARBA" id="ARBA00023136"/>
    </source>
</evidence>
<feature type="transmembrane region" description="Helical" evidence="7">
    <location>
        <begin position="1554"/>
        <end position="1581"/>
    </location>
</feature>
<name>A0A0K1P5W8_9MOLU</name>
<evidence type="ECO:0000256" key="7">
    <source>
        <dbReference type="SAM" id="Phobius"/>
    </source>
</evidence>
<keyword evidence="2" id="KW-1003">Cell membrane</keyword>
<evidence type="ECO:0000259" key="8">
    <source>
        <dbReference type="Pfam" id="PF02687"/>
    </source>
</evidence>
<keyword evidence="10" id="KW-1185">Reference proteome</keyword>
<dbReference type="Pfam" id="PF02687">
    <property type="entry name" value="FtsX"/>
    <property type="match status" value="2"/>
</dbReference>
<evidence type="ECO:0000256" key="4">
    <source>
        <dbReference type="ARBA" id="ARBA00022989"/>
    </source>
</evidence>
<dbReference type="InterPro" id="IPR038766">
    <property type="entry name" value="Membrane_comp_ABC_pdt"/>
</dbReference>
<comment type="subcellular location">
    <subcellularLocation>
        <location evidence="1">Cell membrane</location>
        <topology evidence="1">Multi-pass membrane protein</topology>
    </subcellularLocation>
</comment>
<dbReference type="PANTHER" id="PTHR30287:SF2">
    <property type="entry name" value="BLL1001 PROTEIN"/>
    <property type="match status" value="1"/>
</dbReference>
<feature type="transmembrane region" description="Helical" evidence="7">
    <location>
        <begin position="692"/>
        <end position="716"/>
    </location>
</feature>
<keyword evidence="6" id="KW-0175">Coiled coil</keyword>
<feature type="transmembrane region" description="Helical" evidence="7">
    <location>
        <begin position="143"/>
        <end position="167"/>
    </location>
</feature>
<keyword evidence="3 7" id="KW-0812">Transmembrane</keyword>
<feature type="transmembrane region" description="Helical" evidence="7">
    <location>
        <begin position="617"/>
        <end position="636"/>
    </location>
</feature>